<feature type="domain" description="FAM69 protein-kinase" evidence="5">
    <location>
        <begin position="170"/>
        <end position="363"/>
    </location>
</feature>
<keyword evidence="3" id="KW-0964">Secreted</keyword>
<gene>
    <name evidence="6" type="primary">dipk2a</name>
    <name evidence="6" type="ORF">CEXT_654062</name>
</gene>
<comment type="subcellular location">
    <subcellularLocation>
        <location evidence="1">Secreted</location>
    </subcellularLocation>
</comment>
<dbReference type="Pfam" id="PF12260">
    <property type="entry name" value="PIP49_C"/>
    <property type="match status" value="1"/>
</dbReference>
<dbReference type="SUPFAM" id="SSF56112">
    <property type="entry name" value="Protein kinase-like (PK-like)"/>
    <property type="match status" value="1"/>
</dbReference>
<sequence length="384" mass="44042">MAILSLKILFHLHLDPSSDEFTNVDFCPACYGNDLCPKFFHGEVSLLGISKLKYLKNSKNVFFGKLSSNRVILKKLAHDSEILNMDKLLCKKANLKPCKPNEAVRLLTLLAIEPPNDYHLMNLIKVFEPSTDITRCPSERLLTYLYNQLNAKRNFIEFEEMEFHQLGQLLYSLLLNPEAIIMQAFSQAEGWPFPQYYGSCGRVIVEEYVGRTIAYFEDSSWEQRVDISYQLLLIAQMLTENASGFALYMTDVNMDNFAVRPDGTVLLIDVESIVIVDHMNMKKDPNNQNKLHHSKGEFCKDCMNFSFEDLCNHNVSDHNYYAICKGLLIPGSYFSAEGLLHDIPKNIDFQTNLSHLINECANPTKLYNRFQVLPKLLQVLKSLL</sequence>
<dbReference type="EMBL" id="BPLR01009007">
    <property type="protein sequence ID" value="GIY28951.1"/>
    <property type="molecule type" value="Genomic_DNA"/>
</dbReference>
<dbReference type="InterPro" id="IPR022049">
    <property type="entry name" value="FAM69_kinase_dom"/>
</dbReference>
<dbReference type="InterPro" id="IPR011009">
    <property type="entry name" value="Kinase-like_dom_sf"/>
</dbReference>
<evidence type="ECO:0000256" key="4">
    <source>
        <dbReference type="ARBA" id="ARBA00022729"/>
    </source>
</evidence>
<keyword evidence="7" id="KW-1185">Reference proteome</keyword>
<keyword evidence="6" id="KW-0808">Transferase</keyword>
<comment type="caution">
    <text evidence="6">The sequence shown here is derived from an EMBL/GenBank/DDBJ whole genome shotgun (WGS) entry which is preliminary data.</text>
</comment>
<reference evidence="6 7" key="1">
    <citation type="submission" date="2021-06" db="EMBL/GenBank/DDBJ databases">
        <title>Caerostris extrusa draft genome.</title>
        <authorList>
            <person name="Kono N."/>
            <person name="Arakawa K."/>
        </authorList>
    </citation>
    <scope>NUCLEOTIDE SEQUENCE [LARGE SCALE GENOMIC DNA]</scope>
</reference>
<dbReference type="GO" id="GO:0005576">
    <property type="term" value="C:extracellular region"/>
    <property type="evidence" value="ECO:0007669"/>
    <property type="project" value="UniProtKB-SubCell"/>
</dbReference>
<evidence type="ECO:0000313" key="7">
    <source>
        <dbReference type="Proteomes" id="UP001054945"/>
    </source>
</evidence>
<dbReference type="InterPro" id="IPR020519">
    <property type="entry name" value="DIPK2A/B"/>
</dbReference>
<keyword evidence="6" id="KW-0418">Kinase</keyword>
<organism evidence="6 7">
    <name type="scientific">Caerostris extrusa</name>
    <name type="common">Bark spider</name>
    <name type="synonym">Caerostris bankana</name>
    <dbReference type="NCBI Taxonomy" id="172846"/>
    <lineage>
        <taxon>Eukaryota</taxon>
        <taxon>Metazoa</taxon>
        <taxon>Ecdysozoa</taxon>
        <taxon>Arthropoda</taxon>
        <taxon>Chelicerata</taxon>
        <taxon>Arachnida</taxon>
        <taxon>Araneae</taxon>
        <taxon>Araneomorphae</taxon>
        <taxon>Entelegynae</taxon>
        <taxon>Araneoidea</taxon>
        <taxon>Araneidae</taxon>
        <taxon>Caerostris</taxon>
    </lineage>
</organism>
<evidence type="ECO:0000259" key="5">
    <source>
        <dbReference type="Pfam" id="PF12260"/>
    </source>
</evidence>
<dbReference type="GO" id="GO:0016301">
    <property type="term" value="F:kinase activity"/>
    <property type="evidence" value="ECO:0007669"/>
    <property type="project" value="UniProtKB-KW"/>
</dbReference>
<evidence type="ECO:0000313" key="6">
    <source>
        <dbReference type="EMBL" id="GIY28951.1"/>
    </source>
</evidence>
<accession>A0AAV4S6Z4</accession>
<dbReference type="PANTHER" id="PTHR32073">
    <property type="entry name" value="GH11358P"/>
    <property type="match status" value="1"/>
</dbReference>
<comment type="similarity">
    <text evidence="2">Belongs to the DIPK family.</text>
</comment>
<proteinExistence type="inferred from homology"/>
<evidence type="ECO:0000256" key="1">
    <source>
        <dbReference type="ARBA" id="ARBA00004613"/>
    </source>
</evidence>
<keyword evidence="4" id="KW-0732">Signal</keyword>
<name>A0AAV4S6Z4_CAEEX</name>
<evidence type="ECO:0000256" key="2">
    <source>
        <dbReference type="ARBA" id="ARBA00006338"/>
    </source>
</evidence>
<dbReference type="PANTHER" id="PTHR32073:SF7">
    <property type="entry name" value="GH11358P"/>
    <property type="match status" value="1"/>
</dbReference>
<evidence type="ECO:0000256" key="3">
    <source>
        <dbReference type="ARBA" id="ARBA00022525"/>
    </source>
</evidence>
<dbReference type="AlphaFoldDB" id="A0AAV4S6Z4"/>
<dbReference type="Proteomes" id="UP001054945">
    <property type="component" value="Unassembled WGS sequence"/>
</dbReference>
<protein>
    <submittedName>
        <fullName evidence="6">Divergent protein kinase domain 2A</fullName>
    </submittedName>
</protein>